<gene>
    <name evidence="1" type="ORF">FH5T_08185</name>
</gene>
<evidence type="ECO:0000313" key="2">
    <source>
        <dbReference type="Proteomes" id="UP000023772"/>
    </source>
</evidence>
<proteinExistence type="predicted"/>
<dbReference type="Proteomes" id="UP000023772">
    <property type="component" value="Chromosome"/>
</dbReference>
<accession>A0ABN4D6I8</accession>
<keyword evidence="2" id="KW-1185">Reference proteome</keyword>
<dbReference type="EMBL" id="CP007451">
    <property type="protein sequence ID" value="AHW61777.1"/>
    <property type="molecule type" value="Genomic_DNA"/>
</dbReference>
<protein>
    <submittedName>
        <fullName evidence="1">Uncharacterized protein</fullName>
    </submittedName>
</protein>
<evidence type="ECO:0000313" key="1">
    <source>
        <dbReference type="EMBL" id="AHW61777.1"/>
    </source>
</evidence>
<reference evidence="1 2" key="1">
    <citation type="submission" date="2014-03" db="EMBL/GenBank/DDBJ databases">
        <title>Complete genome sequence of a deeply braunched marine Bacteroidia bacterium Draconibacterium orientale type strain FH5T.</title>
        <authorList>
            <person name="Li X."/>
            <person name="Wang X."/>
            <person name="Xie Z."/>
            <person name="Du Z."/>
            <person name="Chen G."/>
        </authorList>
    </citation>
    <scope>NUCLEOTIDE SEQUENCE [LARGE SCALE GENOMIC DNA]</scope>
    <source>
        <strain evidence="1 2">FH5</strain>
    </source>
</reference>
<name>A0ABN4D6I8_9BACT</name>
<sequence>MLGGSLFSGAQTLKGLTIGEKHNGTNEIVTTVGGYQGKITLYALKDSTIAGFHFISKEKVKDELEAMLLSKKADEFLQNIEANYKITFDRENWNGSNFYGGDIVFCSSNKEGVEYSLQHAYTRSDNFSNIVFTMINTKLMNEIRTERYLDKMNDF</sequence>
<organism evidence="1 2">
    <name type="scientific">Draconibacterium orientale</name>
    <dbReference type="NCBI Taxonomy" id="1168034"/>
    <lineage>
        <taxon>Bacteria</taxon>
        <taxon>Pseudomonadati</taxon>
        <taxon>Bacteroidota</taxon>
        <taxon>Bacteroidia</taxon>
        <taxon>Marinilabiliales</taxon>
        <taxon>Prolixibacteraceae</taxon>
        <taxon>Draconibacterium</taxon>
    </lineage>
</organism>